<dbReference type="Pfam" id="PF00501">
    <property type="entry name" value="AMP-binding"/>
    <property type="match status" value="1"/>
</dbReference>
<dbReference type="PANTHER" id="PTHR45527:SF1">
    <property type="entry name" value="FATTY ACID SYNTHASE"/>
    <property type="match status" value="1"/>
</dbReference>
<feature type="domain" description="AMP-dependent synthetase/ligase" evidence="1">
    <location>
        <begin position="293"/>
        <end position="385"/>
    </location>
</feature>
<sequence>MKDSVVKQGSIVKTEFLSQTLENITSANDISQQTQNVNNIFLTPSESFWCERLTALQPLQLPFESAGKQADPKWVMSPWQPSLPKNGKEDAWRTLLQAFVIYLARLTQQTEFQIGWRVDEAKDKPDMLTGLSPVVPMVAEVAFDKPWRTVADWVDDELARLAQHHTFSCDLLSHAPALRAIPELTTSRPWRIAVSIIQDDSQYDQEAPGELLTLQMNVQGDFRWIYDVNRLSVEVVQRMSEHLQVLVSSKVKGDETPIWQLNLLPEAERRLLLETWNATETTYPDTLCIHQLFEQQVEKTPDAIALVYEEQILSYAELNARANRLAHQLITLGVEPDQRVAICMSRSPAMVVALLAVLKAGGAYVPLDPVYTSERLAHILVDATPA</sequence>
<protein>
    <submittedName>
        <fullName evidence="2">Non-ribosomal peptide synthetase</fullName>
    </submittedName>
</protein>
<proteinExistence type="predicted"/>
<dbReference type="Proteomes" id="UP000295550">
    <property type="component" value="Unassembled WGS sequence"/>
</dbReference>
<dbReference type="SUPFAM" id="SSF52777">
    <property type="entry name" value="CoA-dependent acyltransferases"/>
    <property type="match status" value="1"/>
</dbReference>
<dbReference type="InterPro" id="IPR000873">
    <property type="entry name" value="AMP-dep_synth/lig_dom"/>
</dbReference>
<evidence type="ECO:0000313" key="2">
    <source>
        <dbReference type="EMBL" id="TDB51650.1"/>
    </source>
</evidence>
<dbReference type="Gene3D" id="3.40.50.980">
    <property type="match status" value="2"/>
</dbReference>
<organism evidence="2 3">
    <name type="scientific">Photorhabdus luminescens subsp. mexicana</name>
    <dbReference type="NCBI Taxonomy" id="2100167"/>
    <lineage>
        <taxon>Bacteria</taxon>
        <taxon>Pseudomonadati</taxon>
        <taxon>Pseudomonadota</taxon>
        <taxon>Gammaproteobacteria</taxon>
        <taxon>Enterobacterales</taxon>
        <taxon>Morganellaceae</taxon>
        <taxon>Photorhabdus</taxon>
    </lineage>
</organism>
<dbReference type="GO" id="GO:0043041">
    <property type="term" value="P:amino acid activation for nonribosomal peptide biosynthetic process"/>
    <property type="evidence" value="ECO:0007669"/>
    <property type="project" value="TreeGrafter"/>
</dbReference>
<dbReference type="GO" id="GO:0044550">
    <property type="term" value="P:secondary metabolite biosynthetic process"/>
    <property type="evidence" value="ECO:0007669"/>
    <property type="project" value="TreeGrafter"/>
</dbReference>
<evidence type="ECO:0000259" key="1">
    <source>
        <dbReference type="Pfam" id="PF00501"/>
    </source>
</evidence>
<evidence type="ECO:0000313" key="3">
    <source>
        <dbReference type="Proteomes" id="UP000295550"/>
    </source>
</evidence>
<dbReference type="AlphaFoldDB" id="A0A4R4JCE4"/>
<accession>A0A4R4JCE4</accession>
<dbReference type="PANTHER" id="PTHR45527">
    <property type="entry name" value="NONRIBOSOMAL PEPTIDE SYNTHETASE"/>
    <property type="match status" value="1"/>
</dbReference>
<dbReference type="GO" id="GO:0031177">
    <property type="term" value="F:phosphopantetheine binding"/>
    <property type="evidence" value="ECO:0007669"/>
    <property type="project" value="TreeGrafter"/>
</dbReference>
<dbReference type="Gene3D" id="3.30.559.30">
    <property type="entry name" value="Nonribosomal peptide synthetase, condensation domain"/>
    <property type="match status" value="1"/>
</dbReference>
<dbReference type="GO" id="GO:0005737">
    <property type="term" value="C:cytoplasm"/>
    <property type="evidence" value="ECO:0007669"/>
    <property type="project" value="TreeGrafter"/>
</dbReference>
<reference evidence="2 3" key="1">
    <citation type="journal article" date="2019" name="Int. J. Syst. Evol. Microbiol.">
        <title>Photorhabdus khanii subsp. guanajuatensis subsp. nov., isolated from Heterorhabditis atacamensis, and Photorhabdus luminescens subsp. mexicana subsp. nov., isolated from Heterorhabditis mexicana entomopathogenic nematodes.</title>
        <authorList>
            <person name="Machado R.A.R."/>
            <person name="Bruno P."/>
            <person name="Arce C.C.M."/>
            <person name="Liechti N."/>
            <person name="Kohler A."/>
            <person name="Bernal J."/>
            <person name="Bruggmann R."/>
            <person name="Turlings T.C.J."/>
        </authorList>
    </citation>
    <scope>NUCLEOTIDE SEQUENCE [LARGE SCALE GENOMIC DNA]</scope>
    <source>
        <strain evidence="2 3">MEX47-22</strain>
    </source>
</reference>
<dbReference type="RefSeq" id="WP_141096813.1">
    <property type="nucleotide sequence ID" value="NZ_CAWOLF010000010.1"/>
</dbReference>
<comment type="caution">
    <text evidence="2">The sequence shown here is derived from an EMBL/GenBank/DDBJ whole genome shotgun (WGS) entry which is preliminary data.</text>
</comment>
<dbReference type="EMBL" id="PUJX01000010">
    <property type="protein sequence ID" value="TDB51650.1"/>
    <property type="molecule type" value="Genomic_DNA"/>
</dbReference>
<name>A0A4R4JCE4_PHOLU</name>
<dbReference type="SUPFAM" id="SSF56801">
    <property type="entry name" value="Acetyl-CoA synthetase-like"/>
    <property type="match status" value="1"/>
</dbReference>
<gene>
    <name evidence="2" type="ORF">C5468_11845</name>
</gene>
<feature type="non-terminal residue" evidence="2">
    <location>
        <position position="386"/>
    </location>
</feature>